<dbReference type="SUPFAM" id="SSF88659">
    <property type="entry name" value="Sigma3 and sigma4 domains of RNA polymerase sigma factors"/>
    <property type="match status" value="1"/>
</dbReference>
<dbReference type="InterPro" id="IPR007627">
    <property type="entry name" value="RNA_pol_sigma70_r2"/>
</dbReference>
<dbReference type="NCBIfam" id="NF004113">
    <property type="entry name" value="PRK05602.1"/>
    <property type="match status" value="1"/>
</dbReference>
<dbReference type="InterPro" id="IPR036388">
    <property type="entry name" value="WH-like_DNA-bd_sf"/>
</dbReference>
<evidence type="ECO:0000313" key="10">
    <source>
        <dbReference type="Proteomes" id="UP000231070"/>
    </source>
</evidence>
<dbReference type="SUPFAM" id="SSF88946">
    <property type="entry name" value="Sigma2 domain of RNA polymerase sigma factors"/>
    <property type="match status" value="1"/>
</dbReference>
<name>A0A2G9WTE1_9HYPH</name>
<gene>
    <name evidence="9" type="ORF">CJ014_17800</name>
</gene>
<dbReference type="Proteomes" id="UP000231070">
    <property type="component" value="Unassembled WGS sequence"/>
</dbReference>
<dbReference type="PROSITE" id="PS01063">
    <property type="entry name" value="SIGMA70_ECF"/>
    <property type="match status" value="1"/>
</dbReference>
<evidence type="ECO:0000256" key="4">
    <source>
        <dbReference type="ARBA" id="ARBA00023125"/>
    </source>
</evidence>
<feature type="domain" description="RNA polymerase sigma-70 region 2" evidence="7">
    <location>
        <begin position="26"/>
        <end position="92"/>
    </location>
</feature>
<dbReference type="EMBL" id="NQVN01000013">
    <property type="protein sequence ID" value="PIO97977.1"/>
    <property type="molecule type" value="Genomic_DNA"/>
</dbReference>
<evidence type="ECO:0000256" key="3">
    <source>
        <dbReference type="ARBA" id="ARBA00023082"/>
    </source>
</evidence>
<evidence type="ECO:0000313" key="9">
    <source>
        <dbReference type="EMBL" id="PIO97977.1"/>
    </source>
</evidence>
<feature type="domain" description="RNA polymerase sigma factor 70 region 4 type 2" evidence="8">
    <location>
        <begin position="120"/>
        <end position="172"/>
    </location>
</feature>
<dbReference type="OrthoDB" id="9780326at2"/>
<keyword evidence="10" id="KW-1185">Reference proteome</keyword>
<dbReference type="CDD" id="cd06171">
    <property type="entry name" value="Sigma70_r4"/>
    <property type="match status" value="1"/>
</dbReference>
<dbReference type="InterPro" id="IPR013324">
    <property type="entry name" value="RNA_pol_sigma_r3/r4-like"/>
</dbReference>
<dbReference type="InterPro" id="IPR000838">
    <property type="entry name" value="RNA_pol_sigma70_ECF_CS"/>
</dbReference>
<dbReference type="InterPro" id="IPR039425">
    <property type="entry name" value="RNA_pol_sigma-70-like"/>
</dbReference>
<sequence>MNNDDPDEALLERVASGDKGAVREMVARKLPRVLGLANRLLGDRGDAEDVAQEVFLRVWRRAGAWRPGEALFDTWLHRVAVNLCLDCLRKRRDTYVAQPPDRPDPGPGPDAGIAMREERDAIKAAIDALPDRQREAIVLQYYQDLGNVEAAAVMGISVEALESLLARARRNLRTSLTGGQP</sequence>
<dbReference type="InterPro" id="IPR014284">
    <property type="entry name" value="RNA_pol_sigma-70_dom"/>
</dbReference>
<dbReference type="GO" id="GO:0003677">
    <property type="term" value="F:DNA binding"/>
    <property type="evidence" value="ECO:0007669"/>
    <property type="project" value="UniProtKB-KW"/>
</dbReference>
<dbReference type="PANTHER" id="PTHR43133:SF8">
    <property type="entry name" value="RNA POLYMERASE SIGMA FACTOR HI_1459-RELATED"/>
    <property type="match status" value="1"/>
</dbReference>
<keyword evidence="5 6" id="KW-0804">Transcription</keyword>
<proteinExistence type="inferred from homology"/>
<comment type="similarity">
    <text evidence="1 6">Belongs to the sigma-70 factor family. ECF subfamily.</text>
</comment>
<evidence type="ECO:0000256" key="1">
    <source>
        <dbReference type="ARBA" id="ARBA00010641"/>
    </source>
</evidence>
<dbReference type="Pfam" id="PF08281">
    <property type="entry name" value="Sigma70_r4_2"/>
    <property type="match status" value="1"/>
</dbReference>
<dbReference type="PANTHER" id="PTHR43133">
    <property type="entry name" value="RNA POLYMERASE ECF-TYPE SIGMA FACTO"/>
    <property type="match status" value="1"/>
</dbReference>
<dbReference type="RefSeq" id="WP_100081842.1">
    <property type="nucleotide sequence ID" value="NZ_NQVN01000013.1"/>
</dbReference>
<dbReference type="GO" id="GO:0006352">
    <property type="term" value="P:DNA-templated transcription initiation"/>
    <property type="evidence" value="ECO:0007669"/>
    <property type="project" value="InterPro"/>
</dbReference>
<dbReference type="GO" id="GO:0016987">
    <property type="term" value="F:sigma factor activity"/>
    <property type="evidence" value="ECO:0007669"/>
    <property type="project" value="UniProtKB-KW"/>
</dbReference>
<keyword evidence="3 6" id="KW-0731">Sigma factor</keyword>
<dbReference type="InterPro" id="IPR013249">
    <property type="entry name" value="RNA_pol_sigma70_r4_t2"/>
</dbReference>
<dbReference type="Pfam" id="PF04542">
    <property type="entry name" value="Sigma70_r2"/>
    <property type="match status" value="1"/>
</dbReference>
<dbReference type="Gene3D" id="1.10.10.10">
    <property type="entry name" value="Winged helix-like DNA-binding domain superfamily/Winged helix DNA-binding domain"/>
    <property type="match status" value="1"/>
</dbReference>
<reference evidence="9 10" key="1">
    <citation type="submission" date="2017-08" db="EMBL/GenBank/DDBJ databases">
        <title>Pleomorphomonas carboxidotrophicus sp. nov., a new mesophilic hydrogenogenic carboxidotroph.</title>
        <authorList>
            <person name="Esquivel-Elizondo S."/>
            <person name="Krajmalnik-Brown R."/>
            <person name="Maldonado J."/>
        </authorList>
    </citation>
    <scope>NUCLEOTIDE SEQUENCE [LARGE SCALE GENOMIC DNA]</scope>
    <source>
        <strain evidence="9 10">SVCO-16</strain>
    </source>
</reference>
<dbReference type="AlphaFoldDB" id="A0A2G9WTE1"/>
<accession>A0A2G9WTE1</accession>
<organism evidence="9 10">
    <name type="scientific">Pleomorphomonas carboxyditropha</name>
    <dbReference type="NCBI Taxonomy" id="2023338"/>
    <lineage>
        <taxon>Bacteria</taxon>
        <taxon>Pseudomonadati</taxon>
        <taxon>Pseudomonadota</taxon>
        <taxon>Alphaproteobacteria</taxon>
        <taxon>Hyphomicrobiales</taxon>
        <taxon>Pleomorphomonadaceae</taxon>
        <taxon>Pleomorphomonas</taxon>
    </lineage>
</organism>
<evidence type="ECO:0000259" key="8">
    <source>
        <dbReference type="Pfam" id="PF08281"/>
    </source>
</evidence>
<dbReference type="NCBIfam" id="TIGR02937">
    <property type="entry name" value="sigma70-ECF"/>
    <property type="match status" value="1"/>
</dbReference>
<protein>
    <recommendedName>
        <fullName evidence="6">RNA polymerase sigma factor</fullName>
    </recommendedName>
</protein>
<evidence type="ECO:0000256" key="6">
    <source>
        <dbReference type="RuleBase" id="RU000716"/>
    </source>
</evidence>
<evidence type="ECO:0000256" key="2">
    <source>
        <dbReference type="ARBA" id="ARBA00023015"/>
    </source>
</evidence>
<keyword evidence="4 6" id="KW-0238">DNA-binding</keyword>
<evidence type="ECO:0000256" key="5">
    <source>
        <dbReference type="ARBA" id="ARBA00023163"/>
    </source>
</evidence>
<comment type="caution">
    <text evidence="9">The sequence shown here is derived from an EMBL/GenBank/DDBJ whole genome shotgun (WGS) entry which is preliminary data.</text>
</comment>
<keyword evidence="2 6" id="KW-0805">Transcription regulation</keyword>
<dbReference type="Gene3D" id="1.10.1740.10">
    <property type="match status" value="1"/>
</dbReference>
<dbReference type="InterPro" id="IPR013325">
    <property type="entry name" value="RNA_pol_sigma_r2"/>
</dbReference>
<evidence type="ECO:0000259" key="7">
    <source>
        <dbReference type="Pfam" id="PF04542"/>
    </source>
</evidence>